<evidence type="ECO:0000256" key="2">
    <source>
        <dbReference type="ARBA" id="ARBA00022801"/>
    </source>
</evidence>
<dbReference type="AlphaFoldDB" id="A0A133KIA5"/>
<dbReference type="Proteomes" id="UP000070383">
    <property type="component" value="Unassembled WGS sequence"/>
</dbReference>
<feature type="binding site" evidence="3">
    <location>
        <position position="7"/>
    </location>
    <ligand>
        <name>a divalent metal cation</name>
        <dbReference type="ChEBI" id="CHEBI:60240"/>
        <label>1</label>
    </ligand>
</feature>
<dbReference type="Gene3D" id="3.20.20.140">
    <property type="entry name" value="Metal-dependent hydrolases"/>
    <property type="match status" value="1"/>
</dbReference>
<protein>
    <submittedName>
        <fullName evidence="4">Hydrolase, TatD family</fullName>
    </submittedName>
</protein>
<dbReference type="EMBL" id="LRPM01000003">
    <property type="protein sequence ID" value="KWZ79333.1"/>
    <property type="molecule type" value="Genomic_DNA"/>
</dbReference>
<reference evidence="5" key="1">
    <citation type="submission" date="2016-01" db="EMBL/GenBank/DDBJ databases">
        <authorList>
            <person name="Mitreva M."/>
            <person name="Pepin K.H."/>
            <person name="Mihindukulasuriya K.A."/>
            <person name="Fulton R."/>
            <person name="Fronick C."/>
            <person name="O'Laughlin M."/>
            <person name="Miner T."/>
            <person name="Herter B."/>
            <person name="Rosa B.A."/>
            <person name="Cordes M."/>
            <person name="Tomlinson C."/>
            <person name="Wollam A."/>
            <person name="Palsikar V.B."/>
            <person name="Mardis E.R."/>
            <person name="Wilson R.K."/>
        </authorList>
    </citation>
    <scope>NUCLEOTIDE SEQUENCE [LARGE SCALE GENOMIC DNA]</scope>
    <source>
        <strain evidence="5">MJR8151</strain>
    </source>
</reference>
<feature type="binding site" evidence="3">
    <location>
        <position position="202"/>
    </location>
    <ligand>
        <name>a divalent metal cation</name>
        <dbReference type="ChEBI" id="CHEBI:60240"/>
        <label>1</label>
    </ligand>
</feature>
<feature type="binding site" evidence="3">
    <location>
        <position position="129"/>
    </location>
    <ligand>
        <name>a divalent metal cation</name>
        <dbReference type="ChEBI" id="CHEBI:60240"/>
        <label>2</label>
    </ligand>
</feature>
<dbReference type="OrthoDB" id="9810005at2"/>
<keyword evidence="1 3" id="KW-0479">Metal-binding</keyword>
<evidence type="ECO:0000313" key="4">
    <source>
        <dbReference type="EMBL" id="KWZ79333.1"/>
    </source>
</evidence>
<feature type="binding site" evidence="3">
    <location>
        <position position="9"/>
    </location>
    <ligand>
        <name>a divalent metal cation</name>
        <dbReference type="ChEBI" id="CHEBI:60240"/>
        <label>1</label>
    </ligand>
</feature>
<dbReference type="InterPro" id="IPR015991">
    <property type="entry name" value="TatD/YcfH-like"/>
</dbReference>
<dbReference type="Pfam" id="PF01026">
    <property type="entry name" value="TatD_DNase"/>
    <property type="match status" value="1"/>
</dbReference>
<evidence type="ECO:0000256" key="3">
    <source>
        <dbReference type="PIRSR" id="PIRSR005902-1"/>
    </source>
</evidence>
<dbReference type="PROSITE" id="PS01091">
    <property type="entry name" value="TATD_3"/>
    <property type="match status" value="1"/>
</dbReference>
<accession>A0A133KIA5</accession>
<keyword evidence="5" id="KW-1185">Reference proteome</keyword>
<sequence length="253" mass="28974">MALIDTHAHLTDKAFDCDRLFIIKDLSNFNIKALINPGCNIHDSKMAVDLAQKFDNFYAQVGIHPEEIETMGEDDLEIIEDLAQNPKVVAIGEIGLDYYWRYDNKDKQKEIFIKQLEIARKLKLPVVVHTRNVGEDALEILKAYRDLKIQIHCFSESLDLLDKYMELGCYISIGGVVTFSNGENEKLAASHVDINRLMLETDSPYLTPEPYRGLRNDPRKIIEVAREIASLRGMKLKKLEKKTSKNAEEFFAL</sequence>
<evidence type="ECO:0000256" key="1">
    <source>
        <dbReference type="ARBA" id="ARBA00022723"/>
    </source>
</evidence>
<dbReference type="PIRSF" id="PIRSF005902">
    <property type="entry name" value="DNase_TatD"/>
    <property type="match status" value="1"/>
</dbReference>
<dbReference type="PATRIC" id="fig|33036.3.peg.62"/>
<organism evidence="4 5">
    <name type="scientific">Anaerococcus tetradius</name>
    <dbReference type="NCBI Taxonomy" id="33036"/>
    <lineage>
        <taxon>Bacteria</taxon>
        <taxon>Bacillati</taxon>
        <taxon>Bacillota</taxon>
        <taxon>Tissierellia</taxon>
        <taxon>Tissierellales</taxon>
        <taxon>Peptoniphilaceae</taxon>
        <taxon>Anaerococcus</taxon>
    </lineage>
</organism>
<dbReference type="GO" id="GO:0004536">
    <property type="term" value="F:DNA nuclease activity"/>
    <property type="evidence" value="ECO:0007669"/>
    <property type="project" value="InterPro"/>
</dbReference>
<dbReference type="GO" id="GO:0046872">
    <property type="term" value="F:metal ion binding"/>
    <property type="evidence" value="ECO:0007669"/>
    <property type="project" value="UniProtKB-KW"/>
</dbReference>
<keyword evidence="2 4" id="KW-0378">Hydrolase</keyword>
<dbReference type="STRING" id="33036.HMPREF3200_00061"/>
<dbReference type="InterPro" id="IPR018228">
    <property type="entry name" value="DNase_TatD-rel_CS"/>
</dbReference>
<dbReference type="GO" id="GO:0016788">
    <property type="term" value="F:hydrolase activity, acting on ester bonds"/>
    <property type="evidence" value="ECO:0007669"/>
    <property type="project" value="InterPro"/>
</dbReference>
<feature type="binding site" evidence="3">
    <location>
        <position position="152"/>
    </location>
    <ligand>
        <name>a divalent metal cation</name>
        <dbReference type="ChEBI" id="CHEBI:60240"/>
        <label>2</label>
    </ligand>
</feature>
<dbReference type="PANTHER" id="PTHR46124:SF2">
    <property type="entry name" value="D-AMINOACYL-TRNA DEACYLASE"/>
    <property type="match status" value="1"/>
</dbReference>
<comment type="caution">
    <text evidence="4">The sequence shown here is derived from an EMBL/GenBank/DDBJ whole genome shotgun (WGS) entry which is preliminary data.</text>
</comment>
<dbReference type="FunFam" id="3.20.20.140:FF:000005">
    <property type="entry name" value="TatD family hydrolase"/>
    <property type="match status" value="1"/>
</dbReference>
<gene>
    <name evidence="4" type="ORF">HMPREF3200_00061</name>
</gene>
<feature type="binding site" evidence="3">
    <location>
        <position position="93"/>
    </location>
    <ligand>
        <name>a divalent metal cation</name>
        <dbReference type="ChEBI" id="CHEBI:60240"/>
        <label>1</label>
    </ligand>
</feature>
<dbReference type="RefSeq" id="WP_060928820.1">
    <property type="nucleotide sequence ID" value="NZ_KQ955246.1"/>
</dbReference>
<dbReference type="InterPro" id="IPR032466">
    <property type="entry name" value="Metal_Hydrolase"/>
</dbReference>
<evidence type="ECO:0000313" key="5">
    <source>
        <dbReference type="Proteomes" id="UP000070383"/>
    </source>
</evidence>
<name>A0A133KIA5_9FIRM</name>
<dbReference type="CDD" id="cd01310">
    <property type="entry name" value="TatD_DNAse"/>
    <property type="match status" value="1"/>
</dbReference>
<dbReference type="PANTHER" id="PTHR46124">
    <property type="entry name" value="D-AMINOACYL-TRNA DEACYLASE"/>
    <property type="match status" value="1"/>
</dbReference>
<dbReference type="NCBIfam" id="TIGR00010">
    <property type="entry name" value="YchF/TatD family DNA exonuclease"/>
    <property type="match status" value="1"/>
</dbReference>
<proteinExistence type="predicted"/>
<dbReference type="InterPro" id="IPR001130">
    <property type="entry name" value="TatD-like"/>
</dbReference>
<dbReference type="SUPFAM" id="SSF51556">
    <property type="entry name" value="Metallo-dependent hydrolases"/>
    <property type="match status" value="1"/>
</dbReference>